<accession>A0A7M2T1P1</accession>
<reference evidence="2 3" key="1">
    <citation type="submission" date="2020-10" db="EMBL/GenBank/DDBJ databases">
        <title>Streptomyces chromofuscus complate genome analysis.</title>
        <authorList>
            <person name="Anwar N."/>
        </authorList>
    </citation>
    <scope>NUCLEOTIDE SEQUENCE [LARGE SCALE GENOMIC DNA]</scope>
    <source>
        <strain evidence="2 3">DSM 40273</strain>
    </source>
</reference>
<gene>
    <name evidence="2" type="ORF">IPT68_22445</name>
</gene>
<protein>
    <submittedName>
        <fullName evidence="2">Uncharacterized protein</fullName>
    </submittedName>
</protein>
<dbReference type="AlphaFoldDB" id="A0A7M2T1P1"/>
<keyword evidence="1" id="KW-1133">Transmembrane helix</keyword>
<proteinExistence type="predicted"/>
<evidence type="ECO:0000313" key="3">
    <source>
        <dbReference type="Proteomes" id="UP000594008"/>
    </source>
</evidence>
<feature type="transmembrane region" description="Helical" evidence="1">
    <location>
        <begin position="24"/>
        <end position="42"/>
    </location>
</feature>
<sequence length="61" mass="6451">MTALVVDDAPGAARPRERARRSPLWWAVAALPAAVAVVYTVLTRRLTGDLHSVLGALRSGA</sequence>
<dbReference type="Proteomes" id="UP000594008">
    <property type="component" value="Chromosome"/>
</dbReference>
<keyword evidence="1" id="KW-0812">Transmembrane</keyword>
<name>A0A7M2T1P1_STRCW</name>
<keyword evidence="3" id="KW-1185">Reference proteome</keyword>
<dbReference type="RefSeq" id="WP_189700905.1">
    <property type="nucleotide sequence ID" value="NZ_BMTA01000022.1"/>
</dbReference>
<keyword evidence="1" id="KW-0472">Membrane</keyword>
<dbReference type="KEGG" id="schf:IPT68_22445"/>
<organism evidence="2 3">
    <name type="scientific">Streptomyces chromofuscus</name>
    <dbReference type="NCBI Taxonomy" id="42881"/>
    <lineage>
        <taxon>Bacteria</taxon>
        <taxon>Bacillati</taxon>
        <taxon>Actinomycetota</taxon>
        <taxon>Actinomycetes</taxon>
        <taxon>Kitasatosporales</taxon>
        <taxon>Streptomycetaceae</taxon>
        <taxon>Streptomyces</taxon>
    </lineage>
</organism>
<dbReference type="EMBL" id="CP063374">
    <property type="protein sequence ID" value="QOV42570.1"/>
    <property type="molecule type" value="Genomic_DNA"/>
</dbReference>
<evidence type="ECO:0000313" key="2">
    <source>
        <dbReference type="EMBL" id="QOV42570.1"/>
    </source>
</evidence>
<evidence type="ECO:0000256" key="1">
    <source>
        <dbReference type="SAM" id="Phobius"/>
    </source>
</evidence>